<keyword evidence="3" id="KW-0677">Repeat</keyword>
<feature type="region of interest" description="Disordered" evidence="8">
    <location>
        <begin position="427"/>
        <end position="452"/>
    </location>
</feature>
<feature type="compositionally biased region" description="Basic and acidic residues" evidence="8">
    <location>
        <begin position="1482"/>
        <end position="1500"/>
    </location>
</feature>
<evidence type="ECO:0000256" key="8">
    <source>
        <dbReference type="SAM" id="MobiDB-lite"/>
    </source>
</evidence>
<name>A0A8T0F7P0_ARGBR</name>
<feature type="region of interest" description="Disordered" evidence="8">
    <location>
        <begin position="1119"/>
        <end position="1164"/>
    </location>
</feature>
<feature type="compositionally biased region" description="Polar residues" evidence="8">
    <location>
        <begin position="2013"/>
        <end position="2040"/>
    </location>
</feature>
<comment type="subcellular location">
    <subcellularLocation>
        <location evidence="1">Nucleus</location>
    </subcellularLocation>
</comment>
<gene>
    <name evidence="10" type="ORF">HNY73_008829</name>
</gene>
<comment type="caution">
    <text evidence="10">The sequence shown here is derived from an EMBL/GenBank/DDBJ whole genome shotgun (WGS) entry which is preliminary data.</text>
</comment>
<evidence type="ECO:0000313" key="10">
    <source>
        <dbReference type="EMBL" id="KAF8787206.1"/>
    </source>
</evidence>
<feature type="region of interest" description="Disordered" evidence="8">
    <location>
        <begin position="1551"/>
        <end position="1595"/>
    </location>
</feature>
<feature type="region of interest" description="Disordered" evidence="8">
    <location>
        <begin position="2013"/>
        <end position="2046"/>
    </location>
</feature>
<dbReference type="SUPFAM" id="SSF57667">
    <property type="entry name" value="beta-beta-alpha zinc fingers"/>
    <property type="match status" value="2"/>
</dbReference>
<dbReference type="InterPro" id="IPR036236">
    <property type="entry name" value="Znf_C2H2_sf"/>
</dbReference>
<dbReference type="GO" id="GO:0000981">
    <property type="term" value="F:DNA-binding transcription factor activity, RNA polymerase II-specific"/>
    <property type="evidence" value="ECO:0007669"/>
    <property type="project" value="TreeGrafter"/>
</dbReference>
<feature type="compositionally biased region" description="Polar residues" evidence="8">
    <location>
        <begin position="868"/>
        <end position="893"/>
    </location>
</feature>
<keyword evidence="2" id="KW-0479">Metal-binding</keyword>
<protein>
    <submittedName>
        <fullName evidence="10">Telomere zinc finger-associated protein like</fullName>
    </submittedName>
</protein>
<feature type="region of interest" description="Disordered" evidence="8">
    <location>
        <begin position="1467"/>
        <end position="1524"/>
    </location>
</feature>
<accession>A0A8T0F7P0</accession>
<feature type="region of interest" description="Disordered" evidence="8">
    <location>
        <begin position="1633"/>
        <end position="1669"/>
    </location>
</feature>
<feature type="region of interest" description="Disordered" evidence="8">
    <location>
        <begin position="1261"/>
        <end position="1281"/>
    </location>
</feature>
<feature type="region of interest" description="Disordered" evidence="8">
    <location>
        <begin position="846"/>
        <end position="893"/>
    </location>
</feature>
<dbReference type="Gene3D" id="3.30.160.60">
    <property type="entry name" value="Classic Zinc Finger"/>
    <property type="match status" value="2"/>
</dbReference>
<dbReference type="PANTHER" id="PTHR24394">
    <property type="entry name" value="ZINC FINGER PROTEIN"/>
    <property type="match status" value="1"/>
</dbReference>
<feature type="region of interest" description="Disordered" evidence="8">
    <location>
        <begin position="2298"/>
        <end position="2396"/>
    </location>
</feature>
<feature type="domain" description="C2H2-type" evidence="9">
    <location>
        <begin position="311"/>
        <end position="339"/>
    </location>
</feature>
<feature type="compositionally biased region" description="Basic and acidic residues" evidence="8">
    <location>
        <begin position="2079"/>
        <end position="2089"/>
    </location>
</feature>
<feature type="region of interest" description="Disordered" evidence="8">
    <location>
        <begin position="915"/>
        <end position="941"/>
    </location>
</feature>
<feature type="compositionally biased region" description="Polar residues" evidence="8">
    <location>
        <begin position="2312"/>
        <end position="2330"/>
    </location>
</feature>
<feature type="region of interest" description="Disordered" evidence="8">
    <location>
        <begin position="993"/>
        <end position="1017"/>
    </location>
</feature>
<sequence>MGFRRKKILGKGPKENGKKGAKKTLSDVNSVMNDAALLLNLATEKDNVLPVVRNNTFSMKTLKPDAFQEKAESYNNHVKASVAKALGGKQIYFRFRVQESLHKISRPKDAVVYQCHICKGPYKQKFSLKRHFLRNHINPEYISAADLSNCKIPIQNEEIIQQFVEESKTPSGRKRFKTNGAVFFIPDGKTRVPGLYKCHQCPGIRFDLEDELEAHYSSHLNLNRDDVFPCNLCPSVFQRKQALSKHMVSHTEKKIIFHCKKCPQQFEKITDYTCHLQMHGSGKRCKYCEKEFSTAANRKRHENIHERGRVFSCRLCKAKFSRSKELEKHIKKMHSNLKLTCPHCPMQTSPIIFTSQYLFEAHIALKHRDIPGKKFVTSNKTTGLYKTHMQKLPKESFCCYCKKKFSSVKAMVNHKNAVHKNEIAQHKPKKFGQKEITKGKLQRNPEGNQKLKNLPINEKDHCEKNSKSDNYVKTGILGKKRTTYERKAKNSSQYKLSKDKSYRKKDEAEKLFYFNVSSNVADNLLNHVDGGPNQINLKKSGFQDSSESFDYRSNTSEIPWSAHNFSNCFDSDGVMSKREEKSLLFPQERCLYATGLERNEVSVENTVNLSSSDEGTMHSDNQEEKEKLINNEFCATYVCGVCKGIFPDYSAFEDHSVNNHPNVEISFVEIEGTSNNPPDVPGELRRPPYTLPNGMLISYEVSLPTQVHFDNICSKCESRFDTKDELYAHIFQCTTETDIHFRKKLNQRNKKGFAMKNRIDSSRKPIKSSGWFNRNKQIFKSGCFRRNKFQSGKYYFDMESNERDKRSPQSSKLCANRCPHAFCESVFISAAKLPEHTEVCPNKFKSHTAEEQKSKKYQMKKSKDNQSLEHSPSPISYNESGSSNDPVKNSNISDTGTLSTFTYDNALPVELQEEVHDDKTVSSENQCLNAPPSNNLQSSVEKENDADLYCEKTVGLERNTSKTSPLLDLDILRKLVKKVESALCKNDLQMEDVTEKSVKKVSEHSTKTESSVKKVSENSAKNIDELKLPVGSIISANSKKRVSENAVKNTKSGNVTKSVESSSSESTADLSTVGTAEILPKVNLPKIKEVVKEIQLAASSSPNLKKSNTPLTFLSPEVNQNVEHSSPNKNLLVSNGMHSRSVKESSVTNESQQSEKARQRKKRKPIKIMHKMIDETENNLKINLTSFSLEENSFKPIENSGKHILSTNMYAQIVKSPDMVPEKNKMDFHSSNEKSTTIILESAAVDSTKNTQINTDEGKISTPVFLPQENPEGSEDRDSPSLEVLVSSVTQSIENFDKPSLLDDEKFALQTSDLINPTTLKNTDMDLTSNNGLNFKIIIPTSDSPSISQASDKDALNYFASGITGDESPMPVSIDKNNVKTSVINKMKSILNVTENASDTARLKESINSKIKNTVTPLIENTIPVTENTQKLTPGENKSVVNSATVNLHADVSPEFQRSLSFDKSIKESRKENEENEMGKSFLKEKGDNKKRNDNKKGDNDSFDGDEYSSKKSGHGQLAMVDKNNIVNLTPEQKFKQPKDKMKSKVIEVVQSTSTENGKNESQMKKVNLKPSLDKKCSEDDKGMSSKSPVNNNTQPQLALEVDNHLTNKNKVEDCIPSENSAKLRLLRMKRPALNESSDKAANENMKLSNSSESDNSNTQMSKRRKSINDSGAVAGMHISDQASLGNSLDPAAVANSMDPAVVNSTDQAAMVDSSGVYNLESITAKASMDDGCCSKASDYSYPAIDDKNIVVKKEKSDNELFLQRNCPYCFLDFAYLSNFRRHLKQCPSRTMNVESETPVASTSSQFQHLPKKNEVEESMLNLLRHQSRQYELIKETQDAEDSKPKISFRKFSCPRCHKIYLSYFSFIQHVFQVHKMKTANAGDASTSQSMKVLPLEEIERDMHQETKIEDIGGASTSQDAKVMPLEENGKENNINLPEICDNTYDISSELTDNGMNSSAIVGNSVEKIDQANANKKEENFSSNIPFHELKSDNKEIMLGSELNVTKCTENINSSDSSNLTGKEIKTFSSSDGRNVSNSQNDKEFTDPSLLVLPAYGKGRGRKKKSIAENLSEKKIESTIEEQSCRTEDTSAVSEPKATDTVTNNSMLKEVGESLLVNLKSSKSTLVNKLRSTLSKSMQNGVNLKDTPTKFVKKTGTLKSADSDPKHLDKDSCSLKSHIKKNAIETLKATDKTNAHHISHPLNTSRRGRKKSVVTRIPVKQNIKGYKREANNNLSLIDVPSEVVDSSAEAMETESNSRLDDSSKINKLKSLRNQSLPSTGSLTISKEKKNYIKKINTNTPQSNKMTKATKPTKPSFQEVNPDVQASQKSKVNNKTRSSKSIKANCDNEPIPSTSYGPSRSRNSKVINISLDLSSEPEDADDIQQNKTKQKRKPNNKICPICKQKFPAMLQRNRHLQLVHGRNRSRTEGSISPTSVPVKKESASKMTDSPVKKETVNKVIDSSAKKENKVADSPAIVPDRSAYQRQCSKPLPPLKRKYQKVGGKNIQPVKKTKS</sequence>
<dbReference type="SMART" id="SM00355">
    <property type="entry name" value="ZnF_C2H2"/>
    <property type="match status" value="13"/>
</dbReference>
<dbReference type="EMBL" id="JABXBU010000015">
    <property type="protein sequence ID" value="KAF8787206.1"/>
    <property type="molecule type" value="Genomic_DNA"/>
</dbReference>
<dbReference type="Proteomes" id="UP000807504">
    <property type="component" value="Unassembled WGS sequence"/>
</dbReference>
<feature type="domain" description="C2H2-type" evidence="9">
    <location>
        <begin position="257"/>
        <end position="284"/>
    </location>
</feature>
<keyword evidence="6" id="KW-0539">Nucleus</keyword>
<feature type="region of interest" description="Disordered" evidence="8">
    <location>
        <begin position="2420"/>
        <end position="2513"/>
    </location>
</feature>
<dbReference type="InterPro" id="IPR013087">
    <property type="entry name" value="Znf_C2H2_type"/>
</dbReference>
<dbReference type="GO" id="GO:0005634">
    <property type="term" value="C:nucleus"/>
    <property type="evidence" value="ECO:0007669"/>
    <property type="project" value="UniProtKB-SubCell"/>
</dbReference>
<evidence type="ECO:0000259" key="9">
    <source>
        <dbReference type="PROSITE" id="PS50157"/>
    </source>
</evidence>
<dbReference type="GO" id="GO:0008270">
    <property type="term" value="F:zinc ion binding"/>
    <property type="evidence" value="ECO:0007669"/>
    <property type="project" value="UniProtKB-KW"/>
</dbReference>
<reference evidence="10" key="1">
    <citation type="journal article" date="2020" name="bioRxiv">
        <title>Chromosome-level reference genome of the European wasp spider Argiope bruennichi: a resource for studies on range expansion and evolutionary adaptation.</title>
        <authorList>
            <person name="Sheffer M.M."/>
            <person name="Hoppe A."/>
            <person name="Krehenwinkel H."/>
            <person name="Uhl G."/>
            <person name="Kuss A.W."/>
            <person name="Jensen L."/>
            <person name="Jensen C."/>
            <person name="Gillespie R.G."/>
            <person name="Hoff K.J."/>
            <person name="Prost S."/>
        </authorList>
    </citation>
    <scope>NUCLEOTIDE SEQUENCE</scope>
</reference>
<feature type="compositionally biased region" description="Polar residues" evidence="8">
    <location>
        <begin position="1046"/>
        <end position="1057"/>
    </location>
</feature>
<keyword evidence="5" id="KW-0862">Zinc</keyword>
<evidence type="ECO:0000256" key="3">
    <source>
        <dbReference type="ARBA" id="ARBA00022737"/>
    </source>
</evidence>
<evidence type="ECO:0000256" key="7">
    <source>
        <dbReference type="PROSITE-ProRule" id="PRU00042"/>
    </source>
</evidence>
<feature type="compositionally biased region" description="Polar residues" evidence="8">
    <location>
        <begin position="922"/>
        <end position="939"/>
    </location>
</feature>
<reference evidence="10" key="2">
    <citation type="submission" date="2020-06" db="EMBL/GenBank/DDBJ databases">
        <authorList>
            <person name="Sheffer M."/>
        </authorList>
    </citation>
    <scope>NUCLEOTIDE SEQUENCE</scope>
</reference>
<evidence type="ECO:0000256" key="5">
    <source>
        <dbReference type="ARBA" id="ARBA00022833"/>
    </source>
</evidence>
<feature type="region of interest" description="Disordered" evidence="8">
    <location>
        <begin position="2079"/>
        <end position="2099"/>
    </location>
</feature>
<feature type="compositionally biased region" description="Polar residues" evidence="8">
    <location>
        <begin position="1585"/>
        <end position="1595"/>
    </location>
</feature>
<evidence type="ECO:0000256" key="6">
    <source>
        <dbReference type="ARBA" id="ARBA00023242"/>
    </source>
</evidence>
<proteinExistence type="predicted"/>
<keyword evidence="4 7" id="KW-0863">Zinc-finger</keyword>
<feature type="domain" description="C2H2-type" evidence="9">
    <location>
        <begin position="228"/>
        <end position="255"/>
    </location>
</feature>
<organism evidence="10 11">
    <name type="scientific">Argiope bruennichi</name>
    <name type="common">Wasp spider</name>
    <name type="synonym">Aranea bruennichi</name>
    <dbReference type="NCBI Taxonomy" id="94029"/>
    <lineage>
        <taxon>Eukaryota</taxon>
        <taxon>Metazoa</taxon>
        <taxon>Ecdysozoa</taxon>
        <taxon>Arthropoda</taxon>
        <taxon>Chelicerata</taxon>
        <taxon>Arachnida</taxon>
        <taxon>Araneae</taxon>
        <taxon>Araneomorphae</taxon>
        <taxon>Entelegynae</taxon>
        <taxon>Araneoidea</taxon>
        <taxon>Araneidae</taxon>
        <taxon>Argiope</taxon>
    </lineage>
</organism>
<dbReference type="PANTHER" id="PTHR24394:SF29">
    <property type="entry name" value="MYONEURIN"/>
    <property type="match status" value="1"/>
</dbReference>
<dbReference type="PROSITE" id="PS00028">
    <property type="entry name" value="ZINC_FINGER_C2H2_1"/>
    <property type="match status" value="9"/>
</dbReference>
<keyword evidence="11" id="KW-1185">Reference proteome</keyword>
<evidence type="ECO:0000256" key="1">
    <source>
        <dbReference type="ARBA" id="ARBA00004123"/>
    </source>
</evidence>
<feature type="compositionally biased region" description="Polar residues" evidence="8">
    <location>
        <begin position="2350"/>
        <end position="2372"/>
    </location>
</feature>
<evidence type="ECO:0000313" key="11">
    <source>
        <dbReference type="Proteomes" id="UP000807504"/>
    </source>
</evidence>
<evidence type="ECO:0000256" key="4">
    <source>
        <dbReference type="ARBA" id="ARBA00022771"/>
    </source>
</evidence>
<feature type="compositionally biased region" description="Polar residues" evidence="8">
    <location>
        <begin position="1119"/>
        <end position="1154"/>
    </location>
</feature>
<feature type="region of interest" description="Disordered" evidence="8">
    <location>
        <begin position="1041"/>
        <end position="1068"/>
    </location>
</feature>
<feature type="compositionally biased region" description="Basic and acidic residues" evidence="8">
    <location>
        <begin position="1572"/>
        <end position="1584"/>
    </location>
</feature>
<feature type="domain" description="C2H2-type" evidence="9">
    <location>
        <begin position="283"/>
        <end position="310"/>
    </location>
</feature>
<feature type="compositionally biased region" description="Polar residues" evidence="8">
    <location>
        <begin position="1646"/>
        <end position="1661"/>
    </location>
</feature>
<evidence type="ECO:0000256" key="2">
    <source>
        <dbReference type="ARBA" id="ARBA00022723"/>
    </source>
</evidence>
<dbReference type="PROSITE" id="PS50157">
    <property type="entry name" value="ZINC_FINGER_C2H2_2"/>
    <property type="match status" value="4"/>
</dbReference>
<feature type="region of interest" description="Disordered" evidence="8">
    <location>
        <begin position="1"/>
        <end position="24"/>
    </location>
</feature>